<reference evidence="1 2" key="1">
    <citation type="submission" date="2014-07" db="EMBL/GenBank/DDBJ databases">
        <authorList>
            <person name="McCorrison J."/>
            <person name="Sanka R."/>
            <person name="Torralba M."/>
            <person name="Gillis M."/>
            <person name="Haft D.H."/>
            <person name="Methe B."/>
            <person name="Sutton G."/>
            <person name="Nelson K.E."/>
        </authorList>
    </citation>
    <scope>NUCLEOTIDE SEQUENCE [LARGE SCALE GENOMIC DNA]</scope>
    <source>
        <strain evidence="1 2">DNF00853</strain>
    </source>
</reference>
<evidence type="ECO:0000313" key="2">
    <source>
        <dbReference type="Proteomes" id="UP000029556"/>
    </source>
</evidence>
<evidence type="ECO:0008006" key="3">
    <source>
        <dbReference type="Google" id="ProtNLM"/>
    </source>
</evidence>
<dbReference type="RefSeq" id="WP_036872868.1">
    <property type="nucleotide sequence ID" value="NZ_JRNN01000065.1"/>
</dbReference>
<protein>
    <recommendedName>
        <fullName evidence="3">DUF4250 domain-containing protein</fullName>
    </recommendedName>
</protein>
<dbReference type="AlphaFoldDB" id="A0A095ZIY2"/>
<dbReference type="EMBL" id="JRNN01000065">
    <property type="protein sequence ID" value="KGF34668.1"/>
    <property type="molecule type" value="Genomic_DNA"/>
</dbReference>
<accession>A0A095ZIY2</accession>
<organism evidence="1 2">
    <name type="scientific">Hoylesella buccalis DNF00853</name>
    <dbReference type="NCBI Taxonomy" id="1401074"/>
    <lineage>
        <taxon>Bacteria</taxon>
        <taxon>Pseudomonadati</taxon>
        <taxon>Bacteroidota</taxon>
        <taxon>Bacteroidia</taxon>
        <taxon>Bacteroidales</taxon>
        <taxon>Prevotellaceae</taxon>
        <taxon>Hoylesella</taxon>
    </lineage>
</organism>
<dbReference type="OrthoDB" id="1073087at2"/>
<dbReference type="Pfam" id="PF14056">
    <property type="entry name" value="DUF4250"/>
    <property type="match status" value="1"/>
</dbReference>
<evidence type="ECO:0000313" key="1">
    <source>
        <dbReference type="EMBL" id="KGF34668.1"/>
    </source>
</evidence>
<gene>
    <name evidence="1" type="ORF">HMPREF2137_06735</name>
</gene>
<sequence length="61" mass="7237">MDHLPLHDTPMLVSAINFLLRDEEFDNLDQICYHFNVDREELEKRLAAGGFQYSAELNRVW</sequence>
<comment type="caution">
    <text evidence="1">The sequence shown here is derived from an EMBL/GenBank/DDBJ whole genome shotgun (WGS) entry which is preliminary data.</text>
</comment>
<name>A0A095ZIY2_9BACT</name>
<proteinExistence type="predicted"/>
<dbReference type="Proteomes" id="UP000029556">
    <property type="component" value="Unassembled WGS sequence"/>
</dbReference>
<dbReference type="InterPro" id="IPR025346">
    <property type="entry name" value="DUF4250"/>
</dbReference>